<comment type="caution">
    <text evidence="4">The sequence shown here is derived from an EMBL/GenBank/DDBJ whole genome shotgun (WGS) entry which is preliminary data.</text>
</comment>
<dbReference type="EMBL" id="BAABGA010000060">
    <property type="protein sequence ID" value="GAA4462175.1"/>
    <property type="molecule type" value="Genomic_DNA"/>
</dbReference>
<reference evidence="5" key="1">
    <citation type="journal article" date="2019" name="Int. J. Syst. Evol. Microbiol.">
        <title>The Global Catalogue of Microorganisms (GCM) 10K type strain sequencing project: providing services to taxonomists for standard genome sequencing and annotation.</title>
        <authorList>
            <consortium name="The Broad Institute Genomics Platform"/>
            <consortium name="The Broad Institute Genome Sequencing Center for Infectious Disease"/>
            <person name="Wu L."/>
            <person name="Ma J."/>
        </authorList>
    </citation>
    <scope>NUCLEOTIDE SEQUENCE [LARGE SCALE GENOMIC DNA]</scope>
    <source>
        <strain evidence="5">JCM 17759</strain>
    </source>
</reference>
<dbReference type="Proteomes" id="UP001500840">
    <property type="component" value="Unassembled WGS sequence"/>
</dbReference>
<dbReference type="Pfam" id="PF03929">
    <property type="entry name" value="PepSY_TM"/>
    <property type="match status" value="1"/>
</dbReference>
<feature type="transmembrane region" description="Helical" evidence="2">
    <location>
        <begin position="30"/>
        <end position="51"/>
    </location>
</feature>
<dbReference type="PANTHER" id="PTHR34219">
    <property type="entry name" value="IRON-REGULATED INNER MEMBRANE PROTEIN-RELATED"/>
    <property type="match status" value="1"/>
</dbReference>
<name>A0ABP8N6I5_9BACT</name>
<accession>A0ABP8N6I5</accession>
<keyword evidence="2" id="KW-0472">Membrane</keyword>
<feature type="transmembrane region" description="Helical" evidence="2">
    <location>
        <begin position="205"/>
        <end position="227"/>
    </location>
</feature>
<keyword evidence="2" id="KW-0812">Transmembrane</keyword>
<sequence>MNAFDTAKLADRNRRVSFRLRKLWLVAHRWLGLTIGLVFVLVGLTGSLLVFDHAIDEQLNSDLLLTKGSGQTRTVAEIIEAAEASYDDGAKHALSVSRPRVDDGVWAVWFAGGTDQSPKYIAVYVDPYSASVTGQRVWGEDLMSWIYRLHFQLVAGRIGSIIVGIIGVLVLFSIGSGVLLWWPLWKHSWRAAFAIRRGRRFNYDIHKTFGIISASFLVVITFTGVYMEFPAVFTAVAGVFSEVSEEPHDLTSEPQDSRKPLTPDEAIAIARSTFPNAKFDHLHPPASENGTYEVAFRQPDEVQTSYGRSQVFLDQYTGRVLSVRSPADFSAADAFFAWQFPLHNGEAFGLMGRWAVLFLGLTPALLYISGAIVWWRKRRPRHAKNRPSAGEPSVTESVADSASDTDGSRVPQAKELVSGPAR</sequence>
<keyword evidence="2" id="KW-1133">Transmembrane helix</keyword>
<keyword evidence="5" id="KW-1185">Reference proteome</keyword>
<organism evidence="4 5">
    <name type="scientific">Novipirellula rosea</name>
    <dbReference type="NCBI Taxonomy" id="1031540"/>
    <lineage>
        <taxon>Bacteria</taxon>
        <taxon>Pseudomonadati</taxon>
        <taxon>Planctomycetota</taxon>
        <taxon>Planctomycetia</taxon>
        <taxon>Pirellulales</taxon>
        <taxon>Pirellulaceae</taxon>
        <taxon>Novipirellula</taxon>
    </lineage>
</organism>
<evidence type="ECO:0000256" key="1">
    <source>
        <dbReference type="SAM" id="MobiDB-lite"/>
    </source>
</evidence>
<gene>
    <name evidence="4" type="ORF">GCM10023156_45680</name>
</gene>
<feature type="transmembrane region" description="Helical" evidence="2">
    <location>
        <begin position="158"/>
        <end position="184"/>
    </location>
</feature>
<dbReference type="InterPro" id="IPR025711">
    <property type="entry name" value="PepSY"/>
</dbReference>
<feature type="domain" description="PepSY" evidence="3">
    <location>
        <begin position="260"/>
        <end position="323"/>
    </location>
</feature>
<dbReference type="InterPro" id="IPR005625">
    <property type="entry name" value="PepSY-ass_TM"/>
</dbReference>
<protein>
    <submittedName>
        <fullName evidence="4">PepSY domain-containing protein</fullName>
    </submittedName>
</protein>
<proteinExistence type="predicted"/>
<feature type="region of interest" description="Disordered" evidence="1">
    <location>
        <begin position="383"/>
        <end position="422"/>
    </location>
</feature>
<evidence type="ECO:0000313" key="5">
    <source>
        <dbReference type="Proteomes" id="UP001500840"/>
    </source>
</evidence>
<feature type="transmembrane region" description="Helical" evidence="2">
    <location>
        <begin position="354"/>
        <end position="375"/>
    </location>
</feature>
<dbReference type="Pfam" id="PF03413">
    <property type="entry name" value="PepSY"/>
    <property type="match status" value="1"/>
</dbReference>
<evidence type="ECO:0000313" key="4">
    <source>
        <dbReference type="EMBL" id="GAA4462175.1"/>
    </source>
</evidence>
<feature type="compositionally biased region" description="Polar residues" evidence="1">
    <location>
        <begin position="394"/>
        <end position="405"/>
    </location>
</feature>
<evidence type="ECO:0000259" key="3">
    <source>
        <dbReference type="Pfam" id="PF03413"/>
    </source>
</evidence>
<dbReference type="RefSeq" id="WP_345325804.1">
    <property type="nucleotide sequence ID" value="NZ_BAABGA010000060.1"/>
</dbReference>
<evidence type="ECO:0000256" key="2">
    <source>
        <dbReference type="SAM" id="Phobius"/>
    </source>
</evidence>